<protein>
    <submittedName>
        <fullName evidence="1">Uncharacterized protein</fullName>
    </submittedName>
</protein>
<gene>
    <name evidence="1" type="ORF">GCM10010873_17880</name>
</gene>
<keyword evidence="2" id="KW-1185">Reference proteome</keyword>
<name>A0AA37U3F7_9RHOB</name>
<organism evidence="1 2">
    <name type="scientific">Cypionkella aquatica</name>
    <dbReference type="NCBI Taxonomy" id="1756042"/>
    <lineage>
        <taxon>Bacteria</taxon>
        <taxon>Pseudomonadati</taxon>
        <taxon>Pseudomonadota</taxon>
        <taxon>Alphaproteobacteria</taxon>
        <taxon>Rhodobacterales</taxon>
        <taxon>Paracoccaceae</taxon>
        <taxon>Cypionkella</taxon>
    </lineage>
</organism>
<reference evidence="1 2" key="1">
    <citation type="journal article" date="2014" name="Int. J. Syst. Evol. Microbiol.">
        <title>Complete genome sequence of Corynebacterium casei LMG S-19264T (=DSM 44701T), isolated from a smear-ripened cheese.</title>
        <authorList>
            <consortium name="US DOE Joint Genome Institute (JGI-PGF)"/>
            <person name="Walter F."/>
            <person name="Albersmeier A."/>
            <person name="Kalinowski J."/>
            <person name="Ruckert C."/>
        </authorList>
    </citation>
    <scope>NUCLEOTIDE SEQUENCE [LARGE SCALE GENOMIC DNA]</scope>
    <source>
        <strain evidence="1 2">NBRC 111766</strain>
    </source>
</reference>
<evidence type="ECO:0000313" key="2">
    <source>
        <dbReference type="Proteomes" id="UP001157355"/>
    </source>
</evidence>
<dbReference type="Proteomes" id="UP001157355">
    <property type="component" value="Unassembled WGS sequence"/>
</dbReference>
<dbReference type="EMBL" id="BSPP01000007">
    <property type="protein sequence ID" value="GLS86814.1"/>
    <property type="molecule type" value="Genomic_DNA"/>
</dbReference>
<accession>A0AA37U3F7</accession>
<proteinExistence type="predicted"/>
<dbReference type="RefSeq" id="WP_284325005.1">
    <property type="nucleotide sequence ID" value="NZ_BSPP01000007.1"/>
</dbReference>
<sequence>MDIFDDPLNYEKGRVKMFLEAKNLVDEQYPAARDEAKMQLIGQLVEAHAVLLAGKQIAAEISGSVFDLANAVREVGDE</sequence>
<comment type="caution">
    <text evidence="1">The sequence shown here is derived from an EMBL/GenBank/DDBJ whole genome shotgun (WGS) entry which is preliminary data.</text>
</comment>
<dbReference type="AlphaFoldDB" id="A0AA37U3F7"/>
<evidence type="ECO:0000313" key="1">
    <source>
        <dbReference type="EMBL" id="GLS86814.1"/>
    </source>
</evidence>